<dbReference type="PANTHER" id="PTHR47396">
    <property type="entry name" value="TYPE I RESTRICTION ENZYME ECOKI R PROTEIN"/>
    <property type="match status" value="1"/>
</dbReference>
<feature type="compositionally biased region" description="Acidic residues" evidence="2">
    <location>
        <begin position="574"/>
        <end position="595"/>
    </location>
</feature>
<dbReference type="GO" id="GO:0005524">
    <property type="term" value="F:ATP binding"/>
    <property type="evidence" value="ECO:0007669"/>
    <property type="project" value="InterPro"/>
</dbReference>
<evidence type="ECO:0000313" key="4">
    <source>
        <dbReference type="EMBL" id="QHT77400.1"/>
    </source>
</evidence>
<dbReference type="GO" id="GO:0005829">
    <property type="term" value="C:cytosol"/>
    <property type="evidence" value="ECO:0007669"/>
    <property type="project" value="TreeGrafter"/>
</dbReference>
<proteinExistence type="predicted"/>
<feature type="compositionally biased region" description="Polar residues" evidence="2">
    <location>
        <begin position="7"/>
        <end position="30"/>
    </location>
</feature>
<organism evidence="4">
    <name type="scientific">viral metagenome</name>
    <dbReference type="NCBI Taxonomy" id="1070528"/>
    <lineage>
        <taxon>unclassified sequences</taxon>
        <taxon>metagenomes</taxon>
        <taxon>organismal metagenomes</taxon>
    </lineage>
</organism>
<dbReference type="InterPro" id="IPR014001">
    <property type="entry name" value="Helicase_ATP-bd"/>
</dbReference>
<dbReference type="Gene3D" id="3.40.50.300">
    <property type="entry name" value="P-loop containing nucleotide triphosphate hydrolases"/>
    <property type="match status" value="1"/>
</dbReference>
<evidence type="ECO:0000256" key="2">
    <source>
        <dbReference type="SAM" id="MobiDB-lite"/>
    </source>
</evidence>
<protein>
    <recommendedName>
        <fullName evidence="3">Helicase ATP-binding domain-containing protein</fullName>
    </recommendedName>
</protein>
<keyword evidence="1" id="KW-0175">Coiled coil</keyword>
<dbReference type="InterPro" id="IPR000330">
    <property type="entry name" value="SNF2_N"/>
</dbReference>
<feature type="region of interest" description="Disordered" evidence="2">
    <location>
        <begin position="541"/>
        <end position="638"/>
    </location>
</feature>
<dbReference type="Gene3D" id="3.40.50.10810">
    <property type="entry name" value="Tandem AAA-ATPase domain"/>
    <property type="match status" value="1"/>
</dbReference>
<dbReference type="InterPro" id="IPR001650">
    <property type="entry name" value="Helicase_C-like"/>
</dbReference>
<evidence type="ECO:0000259" key="3">
    <source>
        <dbReference type="PROSITE" id="PS51192"/>
    </source>
</evidence>
<feature type="compositionally biased region" description="Low complexity" evidence="2">
    <location>
        <begin position="625"/>
        <end position="638"/>
    </location>
</feature>
<dbReference type="SMART" id="SM00490">
    <property type="entry name" value="HELICc"/>
    <property type="match status" value="1"/>
</dbReference>
<feature type="compositionally biased region" description="Low complexity" evidence="2">
    <location>
        <begin position="669"/>
        <end position="707"/>
    </location>
</feature>
<dbReference type="PANTHER" id="PTHR47396:SF1">
    <property type="entry name" value="ATP-DEPENDENT HELICASE IRC3-RELATED"/>
    <property type="match status" value="1"/>
</dbReference>
<feature type="domain" description="Helicase ATP-binding" evidence="3">
    <location>
        <begin position="291"/>
        <end position="360"/>
    </location>
</feature>
<dbReference type="SUPFAM" id="SSF52540">
    <property type="entry name" value="P-loop containing nucleoside triphosphate hydrolases"/>
    <property type="match status" value="2"/>
</dbReference>
<name>A0A6C0HAK0_9ZZZZ</name>
<dbReference type="Pfam" id="PF00271">
    <property type="entry name" value="Helicase_C"/>
    <property type="match status" value="1"/>
</dbReference>
<dbReference type="InterPro" id="IPR050742">
    <property type="entry name" value="Helicase_Restrict-Modif_Enz"/>
</dbReference>
<feature type="compositionally biased region" description="Polar residues" evidence="2">
    <location>
        <begin position="651"/>
        <end position="663"/>
    </location>
</feature>
<evidence type="ECO:0000256" key="1">
    <source>
        <dbReference type="SAM" id="Coils"/>
    </source>
</evidence>
<reference evidence="4" key="1">
    <citation type="journal article" date="2020" name="Nature">
        <title>Giant virus diversity and host interactions through global metagenomics.</title>
        <authorList>
            <person name="Schulz F."/>
            <person name="Roux S."/>
            <person name="Paez-Espino D."/>
            <person name="Jungbluth S."/>
            <person name="Walsh D.A."/>
            <person name="Denef V.J."/>
            <person name="McMahon K.D."/>
            <person name="Konstantinidis K.T."/>
            <person name="Eloe-Fadrosh E.A."/>
            <person name="Kyrpides N.C."/>
            <person name="Woyke T."/>
        </authorList>
    </citation>
    <scope>NUCLEOTIDE SEQUENCE</scope>
    <source>
        <strain evidence="4">GVMAG-M-3300023179-86</strain>
    </source>
</reference>
<accession>A0A6C0HAK0</accession>
<dbReference type="InterPro" id="IPR038718">
    <property type="entry name" value="SNF2-like_sf"/>
</dbReference>
<feature type="compositionally biased region" description="Basic and acidic residues" evidence="2">
    <location>
        <begin position="555"/>
        <end position="564"/>
    </location>
</feature>
<feature type="coiled-coil region" evidence="1">
    <location>
        <begin position="263"/>
        <end position="294"/>
    </location>
</feature>
<dbReference type="InterPro" id="IPR027417">
    <property type="entry name" value="P-loop_NTPase"/>
</dbReference>
<dbReference type="PROSITE" id="PS51192">
    <property type="entry name" value="HELICASE_ATP_BIND_1"/>
    <property type="match status" value="1"/>
</dbReference>
<dbReference type="Pfam" id="PF00176">
    <property type="entry name" value="SNF2-rel_dom"/>
    <property type="match status" value="1"/>
</dbReference>
<feature type="region of interest" description="Disordered" evidence="2">
    <location>
        <begin position="1"/>
        <end position="30"/>
    </location>
</feature>
<dbReference type="EMBL" id="MN739917">
    <property type="protein sequence ID" value="QHT77400.1"/>
    <property type="molecule type" value="Genomic_DNA"/>
</dbReference>
<feature type="region of interest" description="Disordered" evidence="2">
    <location>
        <begin position="651"/>
        <end position="707"/>
    </location>
</feature>
<sequence length="1430" mass="164106">MNDSKSENMNSDTGSATSLTTSNIESSISQPLSVPLKEKIHLDLDLKNEYNESCLDDPYDKECNKFLLKKELIESEVLRENPDQHPNLYPSLDDPNFIIKIAEKKEFRDNSYNGEIYDVKKHSEILNNADFELAPHQIFIKNFMSFNTPYNSMLLYQGLGTGKTCTAIGVAEEMRDYLNQMGISKKIIIVASPNVQDNFKLQLFDERKMKLVDGLWNIRSCTGNKLLREINPMNMKGLTKEKVVSQIKVLINSAYSFMGYIEFANYIEKVQQLQVDVKSEKERIRRRRRNLRNEFDGRLIIIDEIHNVRMSSDCENKIVAEKLLQLVSSAENMRLLLLSATPMYNTYKEIIWLLNLMNMNDRRAVIEIRDIFDADGNFRKNESGEEIGKELLIRKATGYISFVRGNNPYTFPFRIYPSTFSPKHSFWNKSEMKLDVMKYPKYQMNGKLIKPDKMMKFLDIYLTKIGSYQSYGYRYIINHLRNKKISITTKTGAVRNMPTFDEMESFGYNLLMLPLDALNIIYPIEGLEELGNEVMSISDYSSVSDESSEEPPLTEYKRTEKAKTESSLSSSGSESEEESSSTSGDEEEDEEEESSETLNDIVIVKKLSDEPSVTQFDYKPVEKPSSSSGEAFAASSQSLNGEVIPTNIVSSEESSTDGENFPTTFKIPSGSSASSRSSSSMSGGLSESSASSYESSSESSSKSSKGSKNIFINTSDITGAGGLRRVMNFVDSKKPFEKGSFEYKPHILSKYGALFSADQIGKYSSKIKNICQSIIAGEGIILVYSAMLDGSLIPLALALEEMGFSRFSKTGKSLFKHRPSELIDSRTMKPVRGEDFQPARYSMITGDPRLSPDNDYEVKALTNSDNINGNRVKVVLISRAGSEGIDLKCIRQVHIMDPWYNMNRIEQIIGRAVRNSSHKDLEFEKRNVELFMYGTILEDQEEESADLYVYRGAEYKAVQMGKVSRVLKETAVDCIIHHDQTNFIQENFEKIEENQNITQILSDGKVLKHFKIGDIPYSAECDYMESCDYKCYPDKENINVNMNSYNESFIFVNSDKIIQKIKMLMRERFFYKKRELIQLINIPKPYPILQIYAALTQLIEEDTITDRYGRTGYLVNIGDYYLFQPSELKNKHISIDERSKPVSYKHQMIKFDVKPFVTGNEDKVKQKIDNVREVDTVVSNKLIYEMQDNYNMTIHFMRGDEKVPRGDDNWYKHCGITFKKLMKENILGEGDALEMLIEHIVDMLLFDEKVELLNSIYSANVDVLNDFEMSIKKYLDKKIIETRNVSAIILYTSVKKQIMIYVDRKWKHAQPEDVIEVEAAYDSSAPVLNMADLIGFIDYENKHKYLVFKYKYTTLKRNAGARCDEAGKDRKIKILNDIFGFEKYNKENTKGIVQAELCSLQEMMFRKYNKDKKDGKTWFFCMENAKLNNL</sequence>